<feature type="compositionally biased region" description="Basic and acidic residues" evidence="1">
    <location>
        <begin position="42"/>
        <end position="51"/>
    </location>
</feature>
<evidence type="ECO:0000256" key="1">
    <source>
        <dbReference type="SAM" id="MobiDB-lite"/>
    </source>
</evidence>
<protein>
    <submittedName>
        <fullName evidence="3">Uncharacterized protein</fullName>
    </submittedName>
</protein>
<dbReference type="EMBL" id="GGEC01068799">
    <property type="protein sequence ID" value="MBX49283.1"/>
    <property type="molecule type" value="Transcribed_RNA"/>
</dbReference>
<name>A0A2P2P3Q9_RHIMU</name>
<keyword evidence="2" id="KW-0732">Signal</keyword>
<proteinExistence type="predicted"/>
<feature type="region of interest" description="Disordered" evidence="1">
    <location>
        <begin position="25"/>
        <end position="51"/>
    </location>
</feature>
<feature type="signal peptide" evidence="2">
    <location>
        <begin position="1"/>
        <end position="21"/>
    </location>
</feature>
<sequence>MSKWMVPLLVTLAFITSPFNTRLHSDKGNGNRMYQKKFGFKTQDKPKEVNH</sequence>
<organism evidence="3">
    <name type="scientific">Rhizophora mucronata</name>
    <name type="common">Asiatic mangrove</name>
    <dbReference type="NCBI Taxonomy" id="61149"/>
    <lineage>
        <taxon>Eukaryota</taxon>
        <taxon>Viridiplantae</taxon>
        <taxon>Streptophyta</taxon>
        <taxon>Embryophyta</taxon>
        <taxon>Tracheophyta</taxon>
        <taxon>Spermatophyta</taxon>
        <taxon>Magnoliopsida</taxon>
        <taxon>eudicotyledons</taxon>
        <taxon>Gunneridae</taxon>
        <taxon>Pentapetalae</taxon>
        <taxon>rosids</taxon>
        <taxon>fabids</taxon>
        <taxon>Malpighiales</taxon>
        <taxon>Rhizophoraceae</taxon>
        <taxon>Rhizophora</taxon>
    </lineage>
</organism>
<evidence type="ECO:0000256" key="2">
    <source>
        <dbReference type="SAM" id="SignalP"/>
    </source>
</evidence>
<reference evidence="3" key="1">
    <citation type="submission" date="2018-02" db="EMBL/GenBank/DDBJ databases">
        <title>Rhizophora mucronata_Transcriptome.</title>
        <authorList>
            <person name="Meera S.P."/>
            <person name="Sreeshan A."/>
            <person name="Augustine A."/>
        </authorList>
    </citation>
    <scope>NUCLEOTIDE SEQUENCE</scope>
    <source>
        <tissue evidence="3">Leaf</tissue>
    </source>
</reference>
<accession>A0A2P2P3Q9</accession>
<feature type="chain" id="PRO_5015130220" evidence="2">
    <location>
        <begin position="22"/>
        <end position="51"/>
    </location>
</feature>
<dbReference type="AlphaFoldDB" id="A0A2P2P3Q9"/>
<evidence type="ECO:0000313" key="3">
    <source>
        <dbReference type="EMBL" id="MBX49283.1"/>
    </source>
</evidence>